<evidence type="ECO:0000256" key="7">
    <source>
        <dbReference type="ARBA" id="ARBA00023136"/>
    </source>
</evidence>
<keyword evidence="12" id="KW-1185">Reference proteome</keyword>
<evidence type="ECO:0000256" key="4">
    <source>
        <dbReference type="ARBA" id="ARBA00022692"/>
    </source>
</evidence>
<dbReference type="EMBL" id="ADTU01018807">
    <property type="status" value="NOT_ANNOTATED_CDS"/>
    <property type="molecule type" value="Genomic_DNA"/>
</dbReference>
<dbReference type="Proteomes" id="UP000005205">
    <property type="component" value="Unassembled WGS sequence"/>
</dbReference>
<dbReference type="PANTHER" id="PTHR21137:SF35">
    <property type="entry name" value="ODORANT RECEPTOR 19A-RELATED"/>
    <property type="match status" value="1"/>
</dbReference>
<keyword evidence="6 10" id="KW-1133">Transmembrane helix</keyword>
<proteinExistence type="predicted"/>
<reference evidence="11" key="2">
    <citation type="submission" date="2016-04" db="UniProtKB">
        <authorList>
            <consortium name="EnsemblMetazoa"/>
        </authorList>
    </citation>
    <scope>IDENTIFICATION</scope>
</reference>
<keyword evidence="9" id="KW-0807">Transducer</keyword>
<keyword evidence="3" id="KW-0716">Sensory transduction</keyword>
<dbReference type="PANTHER" id="PTHR21137">
    <property type="entry name" value="ODORANT RECEPTOR"/>
    <property type="match status" value="1"/>
</dbReference>
<keyword evidence="5" id="KW-0552">Olfaction</keyword>
<keyword evidence="8" id="KW-0675">Receptor</keyword>
<evidence type="ECO:0000256" key="3">
    <source>
        <dbReference type="ARBA" id="ARBA00022606"/>
    </source>
</evidence>
<evidence type="ECO:0000256" key="2">
    <source>
        <dbReference type="ARBA" id="ARBA00022475"/>
    </source>
</evidence>
<keyword evidence="2" id="KW-1003">Cell membrane</keyword>
<evidence type="ECO:0000256" key="10">
    <source>
        <dbReference type="SAM" id="Phobius"/>
    </source>
</evidence>
<reference evidence="12" key="1">
    <citation type="journal article" date="2011" name="PLoS Genet.">
        <title>The genome sequence of the leaf-cutter ant Atta cephalotes reveals insights into its obligate symbiotic lifestyle.</title>
        <authorList>
            <person name="Suen G."/>
            <person name="Teiling C."/>
            <person name="Li L."/>
            <person name="Holt C."/>
            <person name="Abouheif E."/>
            <person name="Bornberg-Bauer E."/>
            <person name="Bouffard P."/>
            <person name="Caldera E.J."/>
            <person name="Cash E."/>
            <person name="Cavanaugh A."/>
            <person name="Denas O."/>
            <person name="Elhaik E."/>
            <person name="Fave M.J."/>
            <person name="Gadau J."/>
            <person name="Gibson J.D."/>
            <person name="Graur D."/>
            <person name="Grubbs K.J."/>
            <person name="Hagen D.E."/>
            <person name="Harkins T.T."/>
            <person name="Helmkampf M."/>
            <person name="Hu H."/>
            <person name="Johnson B.R."/>
            <person name="Kim J."/>
            <person name="Marsh S.E."/>
            <person name="Moeller J.A."/>
            <person name="Munoz-Torres M.C."/>
            <person name="Murphy M.C."/>
            <person name="Naughton M.C."/>
            <person name="Nigam S."/>
            <person name="Overson R."/>
            <person name="Rajakumar R."/>
            <person name="Reese J.T."/>
            <person name="Scott J.J."/>
            <person name="Smith C.R."/>
            <person name="Tao S."/>
            <person name="Tsutsui N.D."/>
            <person name="Viljakainen L."/>
            <person name="Wissler L."/>
            <person name="Yandell M.D."/>
            <person name="Zimmer F."/>
            <person name="Taylor J."/>
            <person name="Slater S.C."/>
            <person name="Clifton S.W."/>
            <person name="Warren W.C."/>
            <person name="Elsik C.G."/>
            <person name="Smith C.D."/>
            <person name="Weinstock G.M."/>
            <person name="Gerardo N.M."/>
            <person name="Currie C.R."/>
        </authorList>
    </citation>
    <scope>NUCLEOTIDE SEQUENCE [LARGE SCALE GENOMIC DNA]</scope>
</reference>
<evidence type="ECO:0000256" key="6">
    <source>
        <dbReference type="ARBA" id="ARBA00022989"/>
    </source>
</evidence>
<dbReference type="AlphaFoldDB" id="A0A158NKT2"/>
<evidence type="ECO:0000313" key="11">
    <source>
        <dbReference type="EnsemblMetazoa" id="XP_012058140.1"/>
    </source>
</evidence>
<dbReference type="InterPro" id="IPR004117">
    <property type="entry name" value="7tm6_olfct_rcpt"/>
</dbReference>
<dbReference type="KEGG" id="acep:105621282"/>
<organism evidence="11 12">
    <name type="scientific">Atta cephalotes</name>
    <name type="common">Leafcutter ant</name>
    <dbReference type="NCBI Taxonomy" id="12957"/>
    <lineage>
        <taxon>Eukaryota</taxon>
        <taxon>Metazoa</taxon>
        <taxon>Ecdysozoa</taxon>
        <taxon>Arthropoda</taxon>
        <taxon>Hexapoda</taxon>
        <taxon>Insecta</taxon>
        <taxon>Pterygota</taxon>
        <taxon>Neoptera</taxon>
        <taxon>Endopterygota</taxon>
        <taxon>Hymenoptera</taxon>
        <taxon>Apocrita</taxon>
        <taxon>Aculeata</taxon>
        <taxon>Formicoidea</taxon>
        <taxon>Formicidae</taxon>
        <taxon>Myrmicinae</taxon>
        <taxon>Atta</taxon>
    </lineage>
</organism>
<evidence type="ECO:0000256" key="5">
    <source>
        <dbReference type="ARBA" id="ARBA00022725"/>
    </source>
</evidence>
<dbReference type="InParanoid" id="A0A158NKT2"/>
<dbReference type="GO" id="GO:0005549">
    <property type="term" value="F:odorant binding"/>
    <property type="evidence" value="ECO:0007669"/>
    <property type="project" value="InterPro"/>
</dbReference>
<sequence>MQIEEITETMRYMAFVITQLVDLFCYSLQGQKLINHSLHNKIYNCSWYNIPVKSQILRLYVMRRSMQPNFLSAGIKIYVFSLKSFTTVVMSSVSYFTVLASFL</sequence>
<evidence type="ECO:0000256" key="8">
    <source>
        <dbReference type="ARBA" id="ARBA00023170"/>
    </source>
</evidence>
<dbReference type="GO" id="GO:0004984">
    <property type="term" value="F:olfactory receptor activity"/>
    <property type="evidence" value="ECO:0007669"/>
    <property type="project" value="InterPro"/>
</dbReference>
<evidence type="ECO:0000256" key="1">
    <source>
        <dbReference type="ARBA" id="ARBA00004651"/>
    </source>
</evidence>
<evidence type="ECO:0000256" key="9">
    <source>
        <dbReference type="ARBA" id="ARBA00023224"/>
    </source>
</evidence>
<keyword evidence="7 10" id="KW-0472">Membrane</keyword>
<dbReference type="Pfam" id="PF02949">
    <property type="entry name" value="7tm_6"/>
    <property type="match status" value="1"/>
</dbReference>
<evidence type="ECO:0000313" key="12">
    <source>
        <dbReference type="Proteomes" id="UP000005205"/>
    </source>
</evidence>
<comment type="subcellular location">
    <subcellularLocation>
        <location evidence="1">Cell membrane</location>
        <topology evidence="1">Multi-pass membrane protein</topology>
    </subcellularLocation>
</comment>
<dbReference type="OrthoDB" id="6614360at2759"/>
<protein>
    <recommendedName>
        <fullName evidence="13">Odorant receptor</fullName>
    </recommendedName>
</protein>
<accession>A0A158NKT2</accession>
<name>A0A158NKT2_ATTCE</name>
<feature type="transmembrane region" description="Helical" evidence="10">
    <location>
        <begin position="77"/>
        <end position="102"/>
    </location>
</feature>
<gene>
    <name evidence="11" type="primary">105621282</name>
</gene>
<keyword evidence="4 10" id="KW-0812">Transmembrane</keyword>
<dbReference type="GO" id="GO:0007165">
    <property type="term" value="P:signal transduction"/>
    <property type="evidence" value="ECO:0007669"/>
    <property type="project" value="UniProtKB-KW"/>
</dbReference>
<evidence type="ECO:0008006" key="13">
    <source>
        <dbReference type="Google" id="ProtNLM"/>
    </source>
</evidence>
<dbReference type="EnsemblMetazoa" id="XM_012202750.1">
    <property type="protein sequence ID" value="XP_012058140.1"/>
    <property type="gene ID" value="LOC105621282"/>
</dbReference>
<dbReference type="GO" id="GO:0005886">
    <property type="term" value="C:plasma membrane"/>
    <property type="evidence" value="ECO:0007669"/>
    <property type="project" value="UniProtKB-SubCell"/>
</dbReference>